<name>A0A9D1CYH3_9FIRM</name>
<reference evidence="1" key="2">
    <citation type="journal article" date="2021" name="PeerJ">
        <title>Extensive microbial diversity within the chicken gut microbiome revealed by metagenomics and culture.</title>
        <authorList>
            <person name="Gilroy R."/>
            <person name="Ravi A."/>
            <person name="Getino M."/>
            <person name="Pursley I."/>
            <person name="Horton D.L."/>
            <person name="Alikhan N.F."/>
            <person name="Baker D."/>
            <person name="Gharbi K."/>
            <person name="Hall N."/>
            <person name="Watson M."/>
            <person name="Adriaenssens E.M."/>
            <person name="Foster-Nyarko E."/>
            <person name="Jarju S."/>
            <person name="Secka A."/>
            <person name="Antonio M."/>
            <person name="Oren A."/>
            <person name="Chaudhuri R.R."/>
            <person name="La Ragione R."/>
            <person name="Hildebrand F."/>
            <person name="Pallen M.J."/>
        </authorList>
    </citation>
    <scope>NUCLEOTIDE SEQUENCE</scope>
    <source>
        <strain evidence="1">CHK147-3167</strain>
    </source>
</reference>
<dbReference type="AlphaFoldDB" id="A0A9D1CYH3"/>
<evidence type="ECO:0000313" key="1">
    <source>
        <dbReference type="EMBL" id="HIQ91008.1"/>
    </source>
</evidence>
<evidence type="ECO:0000313" key="2">
    <source>
        <dbReference type="Proteomes" id="UP000886786"/>
    </source>
</evidence>
<gene>
    <name evidence="1" type="ORF">IAB27_05240</name>
</gene>
<organism evidence="1 2">
    <name type="scientific">Candidatus Coprosoma intestinipullorum</name>
    <dbReference type="NCBI Taxonomy" id="2840752"/>
    <lineage>
        <taxon>Bacteria</taxon>
        <taxon>Bacillati</taxon>
        <taxon>Bacillota</taxon>
        <taxon>Bacillota incertae sedis</taxon>
        <taxon>Candidatus Coprosoma</taxon>
    </lineage>
</organism>
<proteinExistence type="predicted"/>
<reference evidence="1" key="1">
    <citation type="submission" date="2020-10" db="EMBL/GenBank/DDBJ databases">
        <authorList>
            <person name="Gilroy R."/>
        </authorList>
    </citation>
    <scope>NUCLEOTIDE SEQUENCE</scope>
    <source>
        <strain evidence="1">CHK147-3167</strain>
    </source>
</reference>
<protein>
    <submittedName>
        <fullName evidence="1">Uncharacterized protein</fullName>
    </submittedName>
</protein>
<dbReference type="Proteomes" id="UP000886786">
    <property type="component" value="Unassembled WGS sequence"/>
</dbReference>
<comment type="caution">
    <text evidence="1">The sequence shown here is derived from an EMBL/GenBank/DDBJ whole genome shotgun (WGS) entry which is preliminary data.</text>
</comment>
<sequence length="65" mass="8137">MTNDEKKYMLMKEIDEKYKEYFEKVKKIKFKDENESYTYGDKFHKELAKYIKKRIKELEITLDTE</sequence>
<accession>A0A9D1CYH3</accession>
<dbReference type="EMBL" id="DVFV01000096">
    <property type="protein sequence ID" value="HIQ91008.1"/>
    <property type="molecule type" value="Genomic_DNA"/>
</dbReference>